<comment type="caution">
    <text evidence="1">The sequence shown here is derived from an EMBL/GenBank/DDBJ whole genome shotgun (WGS) entry which is preliminary data.</text>
</comment>
<reference evidence="2" key="1">
    <citation type="submission" date="2016-01" db="EMBL/GenBank/DDBJ databases">
        <authorList>
            <person name="Mitreva M."/>
            <person name="Pepin K.H."/>
            <person name="Mihindukulasuriya K.A."/>
            <person name="Fulton R."/>
            <person name="Fronick C."/>
            <person name="O'Laughlin M."/>
            <person name="Miner T."/>
            <person name="Herter B."/>
            <person name="Rosa B.A."/>
            <person name="Cordes M."/>
            <person name="Tomlinson C."/>
            <person name="Wollam A."/>
            <person name="Palsikar V.B."/>
            <person name="Mardis E.R."/>
            <person name="Wilson R.K."/>
        </authorList>
    </citation>
    <scope>NUCLEOTIDE SEQUENCE [LARGE SCALE GENOMIC DNA]</scope>
    <source>
        <strain evidence="2">MJR7716</strain>
    </source>
</reference>
<proteinExistence type="predicted"/>
<keyword evidence="2" id="KW-1185">Reference proteome</keyword>
<dbReference type="STRING" id="28128.HMPREF3226_00239"/>
<evidence type="ECO:0000313" key="2">
    <source>
        <dbReference type="Proteomes" id="UP000070533"/>
    </source>
</evidence>
<gene>
    <name evidence="1" type="ORF">HMPREF3226_00239</name>
</gene>
<evidence type="ECO:0000313" key="1">
    <source>
        <dbReference type="EMBL" id="KXA44322.1"/>
    </source>
</evidence>
<dbReference type="EMBL" id="LRQG01000010">
    <property type="protein sequence ID" value="KXA44322.1"/>
    <property type="molecule type" value="Genomic_DNA"/>
</dbReference>
<protein>
    <submittedName>
        <fullName evidence="1">Uncharacterized protein</fullName>
    </submittedName>
</protein>
<accession>A0A133QN68</accession>
<sequence>MQTTPSSQERQSFQIAWLLFCHSIDLVYLCSDIHIIDNVERNKI</sequence>
<organism evidence="1 2">
    <name type="scientific">Prevotella corporis</name>
    <dbReference type="NCBI Taxonomy" id="28128"/>
    <lineage>
        <taxon>Bacteria</taxon>
        <taxon>Pseudomonadati</taxon>
        <taxon>Bacteroidota</taxon>
        <taxon>Bacteroidia</taxon>
        <taxon>Bacteroidales</taxon>
        <taxon>Prevotellaceae</taxon>
        <taxon>Prevotella</taxon>
    </lineage>
</organism>
<dbReference type="AlphaFoldDB" id="A0A133QN68"/>
<dbReference type="Proteomes" id="UP000070533">
    <property type="component" value="Unassembled WGS sequence"/>
</dbReference>
<name>A0A133QN68_9BACT</name>